<feature type="compositionally biased region" description="Acidic residues" evidence="1">
    <location>
        <begin position="54"/>
        <end position="66"/>
    </location>
</feature>
<feature type="region of interest" description="Disordered" evidence="1">
    <location>
        <begin position="45"/>
        <end position="66"/>
    </location>
</feature>
<name>Q9AWZ6_ORYSJ</name>
<gene>
    <name evidence="3" type="ORF">P0443E07.8</name>
    <name evidence="2" type="ORF">P0492F05.17</name>
</gene>
<evidence type="ECO:0000313" key="2">
    <source>
        <dbReference type="EMBL" id="BAB32714.1"/>
    </source>
</evidence>
<protein>
    <submittedName>
        <fullName evidence="2">Uncharacterized protein</fullName>
    </submittedName>
</protein>
<dbReference type="EMBL" id="AP002902">
    <property type="protein sequence ID" value="BAB32714.1"/>
    <property type="molecule type" value="Genomic_DNA"/>
</dbReference>
<reference evidence="4" key="2">
    <citation type="journal article" date="2005" name="Nature">
        <title>The map-based sequence of the rice genome.</title>
        <authorList>
            <consortium name="International rice genome sequencing project (IRGSP)"/>
            <person name="Matsumoto T."/>
            <person name="Wu J."/>
            <person name="Kanamori H."/>
            <person name="Katayose Y."/>
            <person name="Fujisawa M."/>
            <person name="Namiki N."/>
            <person name="Mizuno H."/>
            <person name="Yamamoto K."/>
            <person name="Antonio B.A."/>
            <person name="Baba T."/>
            <person name="Sakata K."/>
            <person name="Nagamura Y."/>
            <person name="Aoki H."/>
            <person name="Arikawa K."/>
            <person name="Arita K."/>
            <person name="Bito T."/>
            <person name="Chiden Y."/>
            <person name="Fujitsuka N."/>
            <person name="Fukunaka R."/>
            <person name="Hamada M."/>
            <person name="Harada C."/>
            <person name="Hayashi A."/>
            <person name="Hijishita S."/>
            <person name="Honda M."/>
            <person name="Hosokawa S."/>
            <person name="Ichikawa Y."/>
            <person name="Idonuma A."/>
            <person name="Iijima M."/>
            <person name="Ikeda M."/>
            <person name="Ikeno M."/>
            <person name="Ito K."/>
            <person name="Ito S."/>
            <person name="Ito T."/>
            <person name="Ito Y."/>
            <person name="Ito Y."/>
            <person name="Iwabuchi A."/>
            <person name="Kamiya K."/>
            <person name="Karasawa W."/>
            <person name="Kurita K."/>
            <person name="Katagiri S."/>
            <person name="Kikuta A."/>
            <person name="Kobayashi H."/>
            <person name="Kobayashi N."/>
            <person name="Machita K."/>
            <person name="Maehara T."/>
            <person name="Masukawa M."/>
            <person name="Mizubayashi T."/>
            <person name="Mukai Y."/>
            <person name="Nagasaki H."/>
            <person name="Nagata Y."/>
            <person name="Naito S."/>
            <person name="Nakashima M."/>
            <person name="Nakama Y."/>
            <person name="Nakamichi Y."/>
            <person name="Nakamura M."/>
            <person name="Meguro A."/>
            <person name="Negishi M."/>
            <person name="Ohta I."/>
            <person name="Ohta T."/>
            <person name="Okamoto M."/>
            <person name="Ono N."/>
            <person name="Saji S."/>
            <person name="Sakaguchi M."/>
            <person name="Sakai K."/>
            <person name="Shibata M."/>
            <person name="Shimokawa T."/>
            <person name="Song J."/>
            <person name="Takazaki Y."/>
            <person name="Terasawa K."/>
            <person name="Tsugane M."/>
            <person name="Tsuji K."/>
            <person name="Ueda S."/>
            <person name="Waki K."/>
            <person name="Yamagata H."/>
            <person name="Yamamoto M."/>
            <person name="Yamamoto S."/>
            <person name="Yamane H."/>
            <person name="Yoshiki S."/>
            <person name="Yoshihara R."/>
            <person name="Yukawa K."/>
            <person name="Zhong H."/>
            <person name="Yano M."/>
            <person name="Yuan Q."/>
            <person name="Ouyang S."/>
            <person name="Liu J."/>
            <person name="Jones K.M."/>
            <person name="Gansberger K."/>
            <person name="Moffat K."/>
            <person name="Hill J."/>
            <person name="Bera J."/>
            <person name="Fadrosh D."/>
            <person name="Jin S."/>
            <person name="Johri S."/>
            <person name="Kim M."/>
            <person name="Overton L."/>
            <person name="Reardon M."/>
            <person name="Tsitrin T."/>
            <person name="Vuong H."/>
            <person name="Weaver B."/>
            <person name="Ciecko A."/>
            <person name="Tallon L."/>
            <person name="Jackson J."/>
            <person name="Pai G."/>
            <person name="Aken S.V."/>
            <person name="Utterback T."/>
            <person name="Reidmuller S."/>
            <person name="Feldblyum T."/>
            <person name="Hsiao J."/>
            <person name="Zismann V."/>
            <person name="Iobst S."/>
            <person name="de Vazeille A.R."/>
            <person name="Buell C.R."/>
            <person name="Ying K."/>
            <person name="Li Y."/>
            <person name="Lu T."/>
            <person name="Huang Y."/>
            <person name="Zhao Q."/>
            <person name="Feng Q."/>
            <person name="Zhang L."/>
            <person name="Zhu J."/>
            <person name="Weng Q."/>
            <person name="Mu J."/>
            <person name="Lu Y."/>
            <person name="Fan D."/>
            <person name="Liu Y."/>
            <person name="Guan J."/>
            <person name="Zhang Y."/>
            <person name="Yu S."/>
            <person name="Liu X."/>
            <person name="Zhang Y."/>
            <person name="Hong G."/>
            <person name="Han B."/>
            <person name="Choisne N."/>
            <person name="Demange N."/>
            <person name="Orjeda G."/>
            <person name="Samain S."/>
            <person name="Cattolico L."/>
            <person name="Pelletier E."/>
            <person name="Couloux A."/>
            <person name="Segurens B."/>
            <person name="Wincker P."/>
            <person name="D'Hont A."/>
            <person name="Scarpelli C."/>
            <person name="Weissenbach J."/>
            <person name="Salanoubat M."/>
            <person name="Quetier F."/>
            <person name="Yu Y."/>
            <person name="Kim H.R."/>
            <person name="Rambo T."/>
            <person name="Currie J."/>
            <person name="Collura K."/>
            <person name="Luo M."/>
            <person name="Yang T."/>
            <person name="Ammiraju J.S.S."/>
            <person name="Engler F."/>
            <person name="Soderlund C."/>
            <person name="Wing R.A."/>
            <person name="Palmer L.E."/>
            <person name="de la Bastide M."/>
            <person name="Spiegel L."/>
            <person name="Nascimento L."/>
            <person name="Zutavern T."/>
            <person name="O'Shaughnessy A."/>
            <person name="Dike S."/>
            <person name="Dedhia N."/>
            <person name="Preston R."/>
            <person name="Balija V."/>
            <person name="McCombie W.R."/>
            <person name="Chow T."/>
            <person name="Chen H."/>
            <person name="Chung M."/>
            <person name="Chen C."/>
            <person name="Shaw J."/>
            <person name="Wu H."/>
            <person name="Hsiao K."/>
            <person name="Chao Y."/>
            <person name="Chu M."/>
            <person name="Cheng C."/>
            <person name="Hour A."/>
            <person name="Lee P."/>
            <person name="Lin S."/>
            <person name="Lin Y."/>
            <person name="Liou J."/>
            <person name="Liu S."/>
            <person name="Hsing Y."/>
            <person name="Raghuvanshi S."/>
            <person name="Mohanty A."/>
            <person name="Bharti A.K."/>
            <person name="Gaur A."/>
            <person name="Gupta V."/>
            <person name="Kumar D."/>
            <person name="Ravi V."/>
            <person name="Vij S."/>
            <person name="Kapur A."/>
            <person name="Khurana P."/>
            <person name="Khurana P."/>
            <person name="Khurana J.P."/>
            <person name="Tyagi A.K."/>
            <person name="Gaikwad K."/>
            <person name="Singh A."/>
            <person name="Dalal V."/>
            <person name="Srivastava S."/>
            <person name="Dixit A."/>
            <person name="Pal A.K."/>
            <person name="Ghazi I.A."/>
            <person name="Yadav M."/>
            <person name="Pandit A."/>
            <person name="Bhargava A."/>
            <person name="Sureshbabu K."/>
            <person name="Batra K."/>
            <person name="Sharma T.R."/>
            <person name="Mohapatra T."/>
            <person name="Singh N.K."/>
            <person name="Messing J."/>
            <person name="Nelson A.B."/>
            <person name="Fuks G."/>
            <person name="Kavchok S."/>
            <person name="Keizer G."/>
            <person name="Linton E."/>
            <person name="Llaca V."/>
            <person name="Song R."/>
            <person name="Tanyolac B."/>
            <person name="Young S."/>
            <person name="Ho-Il K."/>
            <person name="Hahn J.H."/>
            <person name="Sangsakoo G."/>
            <person name="Vanavichit A."/>
            <person name="de Mattos Luiz.A.T."/>
            <person name="Zimmer P.D."/>
            <person name="Malone G."/>
            <person name="Dellagostin O."/>
            <person name="de Oliveira A.C."/>
            <person name="Bevan M."/>
            <person name="Bancroft I."/>
            <person name="Minx P."/>
            <person name="Cordum H."/>
            <person name="Wilson R."/>
            <person name="Cheng Z."/>
            <person name="Jin W."/>
            <person name="Jiang J."/>
            <person name="Leong S.A."/>
            <person name="Iwama H."/>
            <person name="Gojobori T."/>
            <person name="Itoh T."/>
            <person name="Niimura Y."/>
            <person name="Fujii Y."/>
            <person name="Habara T."/>
            <person name="Sakai H."/>
            <person name="Sato Y."/>
            <person name="Wilson G."/>
            <person name="Kumar K."/>
            <person name="McCouch S."/>
            <person name="Juretic N."/>
            <person name="Hoen D."/>
            <person name="Wright S."/>
            <person name="Bruskiewich R."/>
            <person name="Bureau T."/>
            <person name="Miyao A."/>
            <person name="Hirochika H."/>
            <person name="Nishikawa T."/>
            <person name="Kadowaki K."/>
            <person name="Sugiura M."/>
            <person name="Burr B."/>
            <person name="Sasaki T."/>
        </authorList>
    </citation>
    <scope>NUCLEOTIDE SEQUENCE [LARGE SCALE GENOMIC DNA]</scope>
    <source>
        <strain evidence="4">cv. Nipponbare</strain>
    </source>
</reference>
<reference evidence="2" key="1">
    <citation type="journal article" date="2002" name="Nature">
        <title>The genome sequence and structure of rice chromosome 1.</title>
        <authorList>
            <person name="Sasaki T."/>
            <person name="Matsumoto T."/>
            <person name="Yamamoto K."/>
            <person name="Sakata K."/>
            <person name="Baba T."/>
            <person name="Katayose Y."/>
            <person name="Wu J."/>
            <person name="Niimura Y."/>
            <person name="Cheng Z."/>
            <person name="Nagamura Y."/>
            <person name="Antonio B.A."/>
            <person name="Kanamori H."/>
            <person name="Hosokawa S."/>
            <person name="Masukawa M."/>
            <person name="Arikawa K."/>
            <person name="Chiden Y."/>
            <person name="Hayashi M."/>
            <person name="Okamoto M."/>
            <person name="Ando T."/>
            <person name="Aoki H."/>
            <person name="Arita K."/>
            <person name="Hamada M."/>
            <person name="Harada C."/>
            <person name="Hijishita S."/>
            <person name="Honda M."/>
            <person name="Ichikawa Y."/>
            <person name="Idonuma A."/>
            <person name="Iijima M."/>
            <person name="Ikeda M."/>
            <person name="Ikeno M."/>
            <person name="Itoh S."/>
            <person name="Itoh T."/>
            <person name="Itoh Y."/>
            <person name="Itoh Y."/>
            <person name="Iwabuchi A."/>
            <person name="Kamiya K."/>
            <person name="Karasawa W."/>
            <person name="Katagiri S."/>
            <person name="Kikuta A."/>
            <person name="Kobayashi N."/>
            <person name="Kono I."/>
            <person name="Machita K."/>
            <person name="Maehara T."/>
            <person name="Mizuno H."/>
            <person name="Mizubayashi T."/>
            <person name="Mukai Y."/>
            <person name="Nagasaki H."/>
            <person name="Nakashima M."/>
            <person name="Nakama Y."/>
            <person name="Nakamichi Y."/>
            <person name="Nakamura M."/>
            <person name="Namiki N."/>
            <person name="Negishi M."/>
            <person name="Ohta I."/>
            <person name="Ono N."/>
            <person name="Saji S."/>
            <person name="Sakai K."/>
            <person name="Shibata M."/>
            <person name="Shimokawa T."/>
            <person name="Shomura A."/>
            <person name="Song J."/>
            <person name="Takazaki Y."/>
            <person name="Terasawa K."/>
            <person name="Tsuji K."/>
            <person name="Waki K."/>
            <person name="Yamagata H."/>
            <person name="Yamane H."/>
            <person name="Yoshiki S."/>
            <person name="Yoshihara R."/>
            <person name="Yukawa K."/>
            <person name="Zhong H."/>
            <person name="Iwama H."/>
            <person name="Endo T."/>
            <person name="Ito H."/>
            <person name="Hahn J.H."/>
            <person name="Kim H.I."/>
            <person name="Eun M.Y."/>
            <person name="Yano M."/>
            <person name="Jiang J."/>
            <person name="Gojobori T."/>
        </authorList>
    </citation>
    <scope>NUCLEOTIDE SEQUENCE</scope>
</reference>
<accession>Q9AWZ6</accession>
<proteinExistence type="predicted"/>
<dbReference type="AlphaFoldDB" id="Q9AWZ6"/>
<dbReference type="EMBL" id="AP002900">
    <property type="protein sequence ID" value="BAB92105.1"/>
    <property type="molecule type" value="Genomic_DNA"/>
</dbReference>
<evidence type="ECO:0000313" key="3">
    <source>
        <dbReference type="EMBL" id="BAB92105.1"/>
    </source>
</evidence>
<reference evidence="4" key="3">
    <citation type="journal article" date="2008" name="Nucleic Acids Res.">
        <title>The rice annotation project database (RAP-DB): 2008 update.</title>
        <authorList>
            <consortium name="The rice annotation project (RAP)"/>
        </authorList>
    </citation>
    <scope>GENOME REANNOTATION</scope>
    <source>
        <strain evidence="4">cv. Nipponbare</strain>
    </source>
</reference>
<evidence type="ECO:0000313" key="4">
    <source>
        <dbReference type="Proteomes" id="UP000000763"/>
    </source>
</evidence>
<dbReference type="Proteomes" id="UP000000763">
    <property type="component" value="Chromosome 1"/>
</dbReference>
<organism evidence="2">
    <name type="scientific">Oryza sativa subsp. japonica</name>
    <name type="common">Rice</name>
    <dbReference type="NCBI Taxonomy" id="39947"/>
    <lineage>
        <taxon>Eukaryota</taxon>
        <taxon>Viridiplantae</taxon>
        <taxon>Streptophyta</taxon>
        <taxon>Embryophyta</taxon>
        <taxon>Tracheophyta</taxon>
        <taxon>Spermatophyta</taxon>
        <taxon>Magnoliopsida</taxon>
        <taxon>Liliopsida</taxon>
        <taxon>Poales</taxon>
        <taxon>Poaceae</taxon>
        <taxon>BOP clade</taxon>
        <taxon>Oryzoideae</taxon>
        <taxon>Oryzeae</taxon>
        <taxon>Oryzinae</taxon>
        <taxon>Oryza</taxon>
        <taxon>Oryza sativa</taxon>
    </lineage>
</organism>
<evidence type="ECO:0000256" key="1">
    <source>
        <dbReference type="SAM" id="MobiDB-lite"/>
    </source>
</evidence>
<sequence>MLTRHLQIKQGNQIPEVWMLFTVYEVAIEDSSDNLLNWWSLYERSSTSKSDNESIFEEIDPLDGCD</sequence>
<dbReference type="Proteomes" id="UP000817658">
    <property type="component" value="Chromosome 1"/>
</dbReference>